<evidence type="ECO:0000313" key="2">
    <source>
        <dbReference type="EMBL" id="GBM16939.1"/>
    </source>
</evidence>
<gene>
    <name evidence="2" type="ORF">AVEN_267329_1</name>
</gene>
<dbReference type="OrthoDB" id="8300607at2759"/>
<evidence type="ECO:0000313" key="3">
    <source>
        <dbReference type="Proteomes" id="UP000499080"/>
    </source>
</evidence>
<proteinExistence type="predicted"/>
<accession>A0A4Y2DL65</accession>
<feature type="region of interest" description="Disordered" evidence="1">
    <location>
        <begin position="74"/>
        <end position="95"/>
    </location>
</feature>
<sequence>MGCSLSENGTFGRPEAVLGENGTGYQKTGHMVTLGIDVPGASFSVRMELKYFLKNNTIPLALVTKIGTIQRRSAWPLRKDDTQDRDDWPTLDVGY</sequence>
<reference evidence="2 3" key="1">
    <citation type="journal article" date="2019" name="Sci. Rep.">
        <title>Orb-weaving spider Araneus ventricosus genome elucidates the spidroin gene catalogue.</title>
        <authorList>
            <person name="Kono N."/>
            <person name="Nakamura H."/>
            <person name="Ohtoshi R."/>
            <person name="Moran D.A.P."/>
            <person name="Shinohara A."/>
            <person name="Yoshida Y."/>
            <person name="Fujiwara M."/>
            <person name="Mori M."/>
            <person name="Tomita M."/>
            <person name="Arakawa K."/>
        </authorList>
    </citation>
    <scope>NUCLEOTIDE SEQUENCE [LARGE SCALE GENOMIC DNA]</scope>
</reference>
<dbReference type="Proteomes" id="UP000499080">
    <property type="component" value="Unassembled WGS sequence"/>
</dbReference>
<comment type="caution">
    <text evidence="2">The sequence shown here is derived from an EMBL/GenBank/DDBJ whole genome shotgun (WGS) entry which is preliminary data.</text>
</comment>
<dbReference type="AlphaFoldDB" id="A0A4Y2DL65"/>
<dbReference type="EMBL" id="BGPR01000381">
    <property type="protein sequence ID" value="GBM16939.1"/>
    <property type="molecule type" value="Genomic_DNA"/>
</dbReference>
<protein>
    <submittedName>
        <fullName evidence="2">Uncharacterized protein</fullName>
    </submittedName>
</protein>
<feature type="compositionally biased region" description="Basic and acidic residues" evidence="1">
    <location>
        <begin position="77"/>
        <end position="88"/>
    </location>
</feature>
<organism evidence="2 3">
    <name type="scientific">Araneus ventricosus</name>
    <name type="common">Orbweaver spider</name>
    <name type="synonym">Epeira ventricosa</name>
    <dbReference type="NCBI Taxonomy" id="182803"/>
    <lineage>
        <taxon>Eukaryota</taxon>
        <taxon>Metazoa</taxon>
        <taxon>Ecdysozoa</taxon>
        <taxon>Arthropoda</taxon>
        <taxon>Chelicerata</taxon>
        <taxon>Arachnida</taxon>
        <taxon>Araneae</taxon>
        <taxon>Araneomorphae</taxon>
        <taxon>Entelegynae</taxon>
        <taxon>Araneoidea</taxon>
        <taxon>Araneidae</taxon>
        <taxon>Araneus</taxon>
    </lineage>
</organism>
<keyword evidence="3" id="KW-1185">Reference proteome</keyword>
<evidence type="ECO:0000256" key="1">
    <source>
        <dbReference type="SAM" id="MobiDB-lite"/>
    </source>
</evidence>
<name>A0A4Y2DL65_ARAVE</name>